<proteinExistence type="predicted"/>
<dbReference type="EC" id="2.4.1.250" evidence="2"/>
<reference evidence="2 3" key="1">
    <citation type="submission" date="2017-03" db="EMBL/GenBank/DDBJ databases">
        <title>Genome sequence of Clostridium hungatei DSM 14427.</title>
        <authorList>
            <person name="Poehlein A."/>
            <person name="Daniel R."/>
        </authorList>
    </citation>
    <scope>NUCLEOTIDE SEQUENCE [LARGE SCALE GENOMIC DNA]</scope>
    <source>
        <strain evidence="2 3">DSM 14427</strain>
    </source>
</reference>
<feature type="domain" description="Glycosyl transferase family 1" evidence="1">
    <location>
        <begin position="208"/>
        <end position="367"/>
    </location>
</feature>
<keyword evidence="2" id="KW-0328">Glycosyltransferase</keyword>
<evidence type="ECO:0000313" key="2">
    <source>
        <dbReference type="EMBL" id="OPX43576.1"/>
    </source>
</evidence>
<dbReference type="InterPro" id="IPR001296">
    <property type="entry name" value="Glyco_trans_1"/>
</dbReference>
<dbReference type="CDD" id="cd03801">
    <property type="entry name" value="GT4_PimA-like"/>
    <property type="match status" value="1"/>
</dbReference>
<name>A0A1V4SJ89_RUMHU</name>
<dbReference type="AlphaFoldDB" id="A0A1V4SJ89"/>
<dbReference type="Gene3D" id="3.40.50.2000">
    <property type="entry name" value="Glycogen Phosphorylase B"/>
    <property type="match status" value="2"/>
</dbReference>
<protein>
    <submittedName>
        <fullName evidence="2">D-inositol-3-phosphate glycosyltransferase</fullName>
        <ecNumber evidence="2">2.4.1.250</ecNumber>
    </submittedName>
</protein>
<dbReference type="STRING" id="48256.CLHUN_25140"/>
<dbReference type="PANTHER" id="PTHR45947:SF3">
    <property type="entry name" value="SULFOQUINOVOSYL TRANSFERASE SQD2"/>
    <property type="match status" value="1"/>
</dbReference>
<gene>
    <name evidence="2" type="primary">mshA</name>
    <name evidence="2" type="ORF">CLHUN_25140</name>
</gene>
<dbReference type="Pfam" id="PF00534">
    <property type="entry name" value="Glycos_transf_1"/>
    <property type="match status" value="1"/>
</dbReference>
<comment type="caution">
    <text evidence="2">The sequence shown here is derived from an EMBL/GenBank/DDBJ whole genome shotgun (WGS) entry which is preliminary data.</text>
</comment>
<sequence length="390" mass="44311">MSTSQLLSGIEGVELSIAFPKKGINGYKKLFGQNIKYYVFQEVRDNNKKMLFLNPVFMEIINDSDPDIVHIHGTEMAQSLSMLNTCNNKKVSTVVSIQGMVSIIAKHVLADLPVKVIYSRTLRNIILRDSVIGLRKIFINRGKNEIETIKKAGHIIGRTTWDKACCSQINPGAKYYCCNETLRNEFYNHTWSIDYCEKYSIFLSQGHYPVKGLHYVIEALSIILKEFPDTKIYIGGKNILKGSSLKSTLSLTYYNKYIKKLIKKYNVESNVVFTGHLDEKQMCEHYLKANVFVSASTIENESNSLSEAKLLGVPCVASYVGGVIDRINHEVDGYLYQHDAPYMLAYYVCEIFRNQEIALKFSANAREHALKVNNGKENLDTLLSIYNEIC</sequence>
<dbReference type="InterPro" id="IPR050194">
    <property type="entry name" value="Glycosyltransferase_grp1"/>
</dbReference>
<dbReference type="SUPFAM" id="SSF53756">
    <property type="entry name" value="UDP-Glycosyltransferase/glycogen phosphorylase"/>
    <property type="match status" value="1"/>
</dbReference>
<keyword evidence="3" id="KW-1185">Reference proteome</keyword>
<dbReference type="PANTHER" id="PTHR45947">
    <property type="entry name" value="SULFOQUINOVOSYL TRANSFERASE SQD2"/>
    <property type="match status" value="1"/>
</dbReference>
<evidence type="ECO:0000313" key="3">
    <source>
        <dbReference type="Proteomes" id="UP000191554"/>
    </source>
</evidence>
<dbReference type="GO" id="GO:0102710">
    <property type="term" value="F:D-inositol-3-phosphate glycosyltransferase activity"/>
    <property type="evidence" value="ECO:0007669"/>
    <property type="project" value="UniProtKB-EC"/>
</dbReference>
<accession>A0A1V4SJ89</accession>
<dbReference type="EMBL" id="MZGX01000016">
    <property type="protein sequence ID" value="OPX43576.1"/>
    <property type="molecule type" value="Genomic_DNA"/>
</dbReference>
<organism evidence="2 3">
    <name type="scientific">Ruminiclostridium hungatei</name>
    <name type="common">Clostridium hungatei</name>
    <dbReference type="NCBI Taxonomy" id="48256"/>
    <lineage>
        <taxon>Bacteria</taxon>
        <taxon>Bacillati</taxon>
        <taxon>Bacillota</taxon>
        <taxon>Clostridia</taxon>
        <taxon>Eubacteriales</taxon>
        <taxon>Oscillospiraceae</taxon>
        <taxon>Ruminiclostridium</taxon>
    </lineage>
</organism>
<keyword evidence="2" id="KW-0808">Transferase</keyword>
<evidence type="ECO:0000259" key="1">
    <source>
        <dbReference type="Pfam" id="PF00534"/>
    </source>
</evidence>
<dbReference type="Proteomes" id="UP000191554">
    <property type="component" value="Unassembled WGS sequence"/>
</dbReference>